<evidence type="ECO:0000313" key="2">
    <source>
        <dbReference type="WBParaSite" id="JU765_v2.g3507.t2"/>
    </source>
</evidence>
<accession>A0AC34R5B0</accession>
<reference evidence="2" key="1">
    <citation type="submission" date="2022-11" db="UniProtKB">
        <authorList>
            <consortium name="WormBaseParasite"/>
        </authorList>
    </citation>
    <scope>IDENTIFICATION</scope>
</reference>
<dbReference type="WBParaSite" id="JU765_v2.g3507.t2">
    <property type="protein sequence ID" value="JU765_v2.g3507.t2"/>
    <property type="gene ID" value="JU765_v2.g3507"/>
</dbReference>
<evidence type="ECO:0000313" key="1">
    <source>
        <dbReference type="Proteomes" id="UP000887576"/>
    </source>
</evidence>
<dbReference type="Proteomes" id="UP000887576">
    <property type="component" value="Unplaced"/>
</dbReference>
<proteinExistence type="predicted"/>
<protein>
    <submittedName>
        <fullName evidence="2">Peptidase A1 domain-containing protein</fullName>
    </submittedName>
</protein>
<name>A0AC34R5B0_9BILA</name>
<organism evidence="1 2">
    <name type="scientific">Panagrolaimus sp. JU765</name>
    <dbReference type="NCBI Taxonomy" id="591449"/>
    <lineage>
        <taxon>Eukaryota</taxon>
        <taxon>Metazoa</taxon>
        <taxon>Ecdysozoa</taxon>
        <taxon>Nematoda</taxon>
        <taxon>Chromadorea</taxon>
        <taxon>Rhabditida</taxon>
        <taxon>Tylenchina</taxon>
        <taxon>Panagrolaimomorpha</taxon>
        <taxon>Panagrolaimoidea</taxon>
        <taxon>Panagrolaimidae</taxon>
        <taxon>Panagrolaimus</taxon>
    </lineage>
</organism>
<sequence>DFFEEQPMDGILGLAFSSVAVGKVTPPFINAVEQGFLDQPIFTVFMGHSGPSVEKVGGWFTYGGIDSDNCGEVIAYEPLTSASFWQFKLKGVAVGDYSTDREFQAVSDTGTSLISGPQDVIEDIAKQVGATFNEEVGTYFIPCNSDTPSIVLKIDIAKQVGATFNEEVGTYFIPCNSDTPSIVLKIGDNDYSIPKENYIVPVGNNECEFGFFSFNGGGKGPEWILGDPFLRSYCNIHNVVEKTIGFATPKKPIQKQKIDKKMEEKIDENDSLENESVEMEGLVASDGKIYF</sequence>